<evidence type="ECO:0000313" key="1">
    <source>
        <dbReference type="EMBL" id="TMS21767.1"/>
    </source>
</evidence>
<reference evidence="1" key="1">
    <citation type="submission" date="2018-11" db="EMBL/GenBank/DDBJ databases">
        <title>The sequence and de novo assembly of Larimichthys crocea genome using PacBio and Hi-C technologies.</title>
        <authorList>
            <person name="Xu P."/>
            <person name="Chen B."/>
            <person name="Zhou Z."/>
            <person name="Ke Q."/>
            <person name="Wu Y."/>
            <person name="Bai H."/>
            <person name="Pu F."/>
        </authorList>
    </citation>
    <scope>NUCLEOTIDE SEQUENCE</scope>
    <source>
        <tissue evidence="1">Muscle</tissue>
    </source>
</reference>
<organism evidence="1 2">
    <name type="scientific">Larimichthys crocea</name>
    <name type="common">Large yellow croaker</name>
    <name type="synonym">Pseudosciaena crocea</name>
    <dbReference type="NCBI Taxonomy" id="215358"/>
    <lineage>
        <taxon>Eukaryota</taxon>
        <taxon>Metazoa</taxon>
        <taxon>Chordata</taxon>
        <taxon>Craniata</taxon>
        <taxon>Vertebrata</taxon>
        <taxon>Euteleostomi</taxon>
        <taxon>Actinopterygii</taxon>
        <taxon>Neopterygii</taxon>
        <taxon>Teleostei</taxon>
        <taxon>Neoteleostei</taxon>
        <taxon>Acanthomorphata</taxon>
        <taxon>Eupercaria</taxon>
        <taxon>Sciaenidae</taxon>
        <taxon>Larimichthys</taxon>
    </lineage>
</organism>
<name>A0ACD3RQZ1_LARCR</name>
<protein>
    <submittedName>
        <fullName evidence="1">Uncharacterized protein</fullName>
    </submittedName>
</protein>
<keyword evidence="2" id="KW-1185">Reference proteome</keyword>
<comment type="caution">
    <text evidence="1">The sequence shown here is derived from an EMBL/GenBank/DDBJ whole genome shotgun (WGS) entry which is preliminary data.</text>
</comment>
<gene>
    <name evidence="1" type="ORF">E3U43_015740</name>
</gene>
<dbReference type="Proteomes" id="UP000793456">
    <property type="component" value="Chromosome III"/>
</dbReference>
<accession>A0ACD3RQZ1</accession>
<sequence>MLRPEIPPPPPSQSMNRPTHSHRKTEGGRSPGEAQLCKHKSLTAADSSGDISDHADRAWEHMPFLQTREISDKGRLGLAWHGLAWLGLGLISGMISNTDKAQSSLATHRGAEKKTLRRLTD</sequence>
<evidence type="ECO:0000313" key="2">
    <source>
        <dbReference type="Proteomes" id="UP000793456"/>
    </source>
</evidence>
<dbReference type="EMBL" id="CM011676">
    <property type="protein sequence ID" value="TMS21767.1"/>
    <property type="molecule type" value="Genomic_DNA"/>
</dbReference>
<proteinExistence type="predicted"/>